<dbReference type="Gramene" id="mRNA:HanXRQr2_Chr09g0393751">
    <property type="protein sequence ID" value="mRNA:HanXRQr2_Chr09g0393751"/>
    <property type="gene ID" value="HanXRQr2_Chr09g0393751"/>
</dbReference>
<gene>
    <name evidence="3" type="ORF">HannXRQ_Chr09g0261551</name>
    <name evidence="2" type="ORF">HanXRQr2_Chr09g0393751</name>
</gene>
<name>A0A251TWN3_HELAN</name>
<organism evidence="3 4">
    <name type="scientific">Helianthus annuus</name>
    <name type="common">Common sunflower</name>
    <dbReference type="NCBI Taxonomy" id="4232"/>
    <lineage>
        <taxon>Eukaryota</taxon>
        <taxon>Viridiplantae</taxon>
        <taxon>Streptophyta</taxon>
        <taxon>Embryophyta</taxon>
        <taxon>Tracheophyta</taxon>
        <taxon>Spermatophyta</taxon>
        <taxon>Magnoliopsida</taxon>
        <taxon>eudicotyledons</taxon>
        <taxon>Gunneridae</taxon>
        <taxon>Pentapetalae</taxon>
        <taxon>asterids</taxon>
        <taxon>campanulids</taxon>
        <taxon>Asterales</taxon>
        <taxon>Asteraceae</taxon>
        <taxon>Asteroideae</taxon>
        <taxon>Heliantheae alliance</taxon>
        <taxon>Heliantheae</taxon>
        <taxon>Helianthus</taxon>
    </lineage>
</organism>
<reference evidence="2 4" key="1">
    <citation type="journal article" date="2017" name="Nature">
        <title>The sunflower genome provides insights into oil metabolism, flowering and Asterid evolution.</title>
        <authorList>
            <person name="Badouin H."/>
            <person name="Gouzy J."/>
            <person name="Grassa C.J."/>
            <person name="Murat F."/>
            <person name="Staton S.E."/>
            <person name="Cottret L."/>
            <person name="Lelandais-Briere C."/>
            <person name="Owens G.L."/>
            <person name="Carrere S."/>
            <person name="Mayjonade B."/>
            <person name="Legrand L."/>
            <person name="Gill N."/>
            <person name="Kane N.C."/>
            <person name="Bowers J.E."/>
            <person name="Hubner S."/>
            <person name="Bellec A."/>
            <person name="Berard A."/>
            <person name="Berges H."/>
            <person name="Blanchet N."/>
            <person name="Boniface M.C."/>
            <person name="Brunel D."/>
            <person name="Catrice O."/>
            <person name="Chaidir N."/>
            <person name="Claudel C."/>
            <person name="Donnadieu C."/>
            <person name="Faraut T."/>
            <person name="Fievet G."/>
            <person name="Helmstetter N."/>
            <person name="King M."/>
            <person name="Knapp S.J."/>
            <person name="Lai Z."/>
            <person name="Le Paslier M.C."/>
            <person name="Lippi Y."/>
            <person name="Lorenzon L."/>
            <person name="Mandel J.R."/>
            <person name="Marage G."/>
            <person name="Marchand G."/>
            <person name="Marquand E."/>
            <person name="Bret-Mestries E."/>
            <person name="Morien E."/>
            <person name="Nambeesan S."/>
            <person name="Nguyen T."/>
            <person name="Pegot-Espagnet P."/>
            <person name="Pouilly N."/>
            <person name="Raftis F."/>
            <person name="Sallet E."/>
            <person name="Schiex T."/>
            <person name="Thomas J."/>
            <person name="Vandecasteele C."/>
            <person name="Vares D."/>
            <person name="Vear F."/>
            <person name="Vautrin S."/>
            <person name="Crespi M."/>
            <person name="Mangin B."/>
            <person name="Burke J.M."/>
            <person name="Salse J."/>
            <person name="Munos S."/>
            <person name="Vincourt P."/>
            <person name="Rieseberg L.H."/>
            <person name="Langlade N.B."/>
        </authorList>
    </citation>
    <scope>NUCLEOTIDE SEQUENCE [LARGE SCALE GENOMIC DNA]</scope>
    <source>
        <strain evidence="4">cv. SF193</strain>
        <tissue evidence="2">Leaves</tissue>
    </source>
</reference>
<reference evidence="3" key="2">
    <citation type="submission" date="2017-02" db="EMBL/GenBank/DDBJ databases">
        <title>Sunflower complete genome.</title>
        <authorList>
            <person name="Langlade N."/>
            <person name="Munos S."/>
        </authorList>
    </citation>
    <scope>NUCLEOTIDE SEQUENCE [LARGE SCALE GENOMIC DNA]</scope>
    <source>
        <tissue evidence="3">Leaves</tissue>
    </source>
</reference>
<keyword evidence="4" id="KW-1185">Reference proteome</keyword>
<dbReference type="Proteomes" id="UP000215914">
    <property type="component" value="Chromosome 9"/>
</dbReference>
<feature type="transmembrane region" description="Helical" evidence="1">
    <location>
        <begin position="61"/>
        <end position="79"/>
    </location>
</feature>
<evidence type="ECO:0000313" key="4">
    <source>
        <dbReference type="Proteomes" id="UP000215914"/>
    </source>
</evidence>
<protein>
    <submittedName>
        <fullName evidence="3">Uncharacterized protein</fullName>
    </submittedName>
</protein>
<sequence>MVKIEKSLHGMRAESAEAKVAAEVKLVDAWTMMDDAIKRMTEANSKMQAAESTKILTSKILHLYFVWAIEVTVCSLYRIGYVTKHKEFK</sequence>
<evidence type="ECO:0000313" key="3">
    <source>
        <dbReference type="EMBL" id="OTG15545.1"/>
    </source>
</evidence>
<reference evidence="2" key="3">
    <citation type="submission" date="2020-06" db="EMBL/GenBank/DDBJ databases">
        <title>Helianthus annuus Genome sequencing and assembly Release 2.</title>
        <authorList>
            <person name="Gouzy J."/>
            <person name="Langlade N."/>
            <person name="Munos S."/>
        </authorList>
    </citation>
    <scope>NUCLEOTIDE SEQUENCE</scope>
    <source>
        <tissue evidence="2">Leaves</tissue>
    </source>
</reference>
<dbReference type="InParanoid" id="A0A251TWN3"/>
<accession>A0A251TWN3</accession>
<proteinExistence type="predicted"/>
<dbReference type="EMBL" id="CM007898">
    <property type="protein sequence ID" value="OTG15545.1"/>
    <property type="molecule type" value="Genomic_DNA"/>
</dbReference>
<keyword evidence="1" id="KW-1133">Transmembrane helix</keyword>
<keyword evidence="1" id="KW-0812">Transmembrane</keyword>
<dbReference type="AlphaFoldDB" id="A0A251TWN3"/>
<evidence type="ECO:0000313" key="2">
    <source>
        <dbReference type="EMBL" id="KAF5791350.1"/>
    </source>
</evidence>
<keyword evidence="1" id="KW-0472">Membrane</keyword>
<evidence type="ECO:0000256" key="1">
    <source>
        <dbReference type="SAM" id="Phobius"/>
    </source>
</evidence>
<dbReference type="EMBL" id="MNCJ02000324">
    <property type="protein sequence ID" value="KAF5791350.1"/>
    <property type="molecule type" value="Genomic_DNA"/>
</dbReference>
<dbReference type="STRING" id="4232.A0A251TWN3"/>